<accession>A0A423IJU4</accession>
<proteinExistence type="predicted"/>
<name>A0A423IJU4_9PSED</name>
<dbReference type="EMBL" id="MOBN01000035">
    <property type="protein sequence ID" value="RON25627.1"/>
    <property type="molecule type" value="Genomic_DNA"/>
</dbReference>
<evidence type="ECO:0000313" key="2">
    <source>
        <dbReference type="Proteomes" id="UP000284168"/>
    </source>
</evidence>
<dbReference type="Proteomes" id="UP000284168">
    <property type="component" value="Unassembled WGS sequence"/>
</dbReference>
<organism evidence="1 2">
    <name type="scientific">Pseudomonas lini</name>
    <dbReference type="NCBI Taxonomy" id="163011"/>
    <lineage>
        <taxon>Bacteria</taxon>
        <taxon>Pseudomonadati</taxon>
        <taxon>Pseudomonadota</taxon>
        <taxon>Gammaproteobacteria</taxon>
        <taxon>Pseudomonadales</taxon>
        <taxon>Pseudomonadaceae</taxon>
        <taxon>Pseudomonas</taxon>
    </lineage>
</organism>
<dbReference type="AlphaFoldDB" id="A0A423IJU4"/>
<gene>
    <name evidence="1" type="ORF">BK663_19370</name>
</gene>
<sequence>MGLPGVVLLDCCVNHWHWWRPCRMTADQSGGKAWLCAALFDQVISNQKPLPQQIYRRAFQQASNMNKPSTCLYFGWPLHWVVVRAGLHWLLDFVFFRGNRGNWGNLQYWHGL</sequence>
<reference evidence="1 2" key="1">
    <citation type="submission" date="2016-10" db="EMBL/GenBank/DDBJ databases">
        <title>Comparative genome analysis of multiple Pseudomonas spp. focuses on biocontrol and plant growth promoting traits.</title>
        <authorList>
            <person name="Tao X.-Y."/>
            <person name="Taylor C.G."/>
        </authorList>
    </citation>
    <scope>NUCLEOTIDE SEQUENCE [LARGE SCALE GENOMIC DNA]</scope>
    <source>
        <strain evidence="1 2">48C10</strain>
    </source>
</reference>
<comment type="caution">
    <text evidence="1">The sequence shown here is derived from an EMBL/GenBank/DDBJ whole genome shotgun (WGS) entry which is preliminary data.</text>
</comment>
<protein>
    <submittedName>
        <fullName evidence="1">Uncharacterized protein</fullName>
    </submittedName>
</protein>
<evidence type="ECO:0000313" key="1">
    <source>
        <dbReference type="EMBL" id="RON25627.1"/>
    </source>
</evidence>